<dbReference type="Pfam" id="PF07748">
    <property type="entry name" value="Glyco_hydro_38C"/>
    <property type="match status" value="1"/>
</dbReference>
<dbReference type="InterPro" id="IPR037094">
    <property type="entry name" value="Glyco_hydro_38_cen_sf"/>
</dbReference>
<keyword evidence="3" id="KW-0378">Hydrolase</keyword>
<dbReference type="GO" id="GO:0006013">
    <property type="term" value="P:mannose metabolic process"/>
    <property type="evidence" value="ECO:0007669"/>
    <property type="project" value="InterPro"/>
</dbReference>
<dbReference type="GO" id="GO:0009313">
    <property type="term" value="P:oligosaccharide catabolic process"/>
    <property type="evidence" value="ECO:0007669"/>
    <property type="project" value="TreeGrafter"/>
</dbReference>
<dbReference type="PANTHER" id="PTHR46017:SF1">
    <property type="entry name" value="ALPHA-MANNOSIDASE 2C1"/>
    <property type="match status" value="1"/>
</dbReference>
<comment type="caution">
    <text evidence="6">The sequence shown here is derived from an EMBL/GenBank/DDBJ whole genome shotgun (WGS) entry which is preliminary data.</text>
</comment>
<accession>A0A0C5BFU2</accession>
<dbReference type="FunFam" id="3.20.110.10:FF:000002">
    <property type="entry name" value="alpha-mannosidase 2C1 isoform X1"/>
    <property type="match status" value="1"/>
</dbReference>
<dbReference type="GeneID" id="93666653"/>
<dbReference type="GO" id="GO:0030246">
    <property type="term" value="F:carbohydrate binding"/>
    <property type="evidence" value="ECO:0007669"/>
    <property type="project" value="InterPro"/>
</dbReference>
<dbReference type="KEGG" id="rtc:APU90_08590"/>
<comment type="similarity">
    <text evidence="1">Belongs to the glycosyl hydrolase 38 family.</text>
</comment>
<feature type="domain" description="Glycoside hydrolase family 38 central" evidence="5">
    <location>
        <begin position="522"/>
        <end position="600"/>
    </location>
</feature>
<keyword evidence="4" id="KW-0326">Glycosidase</keyword>
<dbReference type="PATRIC" id="fig|145458.7.peg.1936"/>
<keyword evidence="2" id="KW-0479">Metal-binding</keyword>
<dbReference type="InterPro" id="IPR000602">
    <property type="entry name" value="Glyco_hydro_38_N"/>
</dbReference>
<dbReference type="InterPro" id="IPR011013">
    <property type="entry name" value="Gal_mutarotase_sf_dom"/>
</dbReference>
<dbReference type="GO" id="GO:0046872">
    <property type="term" value="F:metal ion binding"/>
    <property type="evidence" value="ECO:0007669"/>
    <property type="project" value="UniProtKB-KW"/>
</dbReference>
<dbReference type="InterPro" id="IPR011330">
    <property type="entry name" value="Glyco_hydro/deAcase_b/a-brl"/>
</dbReference>
<evidence type="ECO:0000313" key="6">
    <source>
        <dbReference type="EMBL" id="KKM46978.1"/>
    </source>
</evidence>
<evidence type="ECO:0000256" key="2">
    <source>
        <dbReference type="ARBA" id="ARBA00022723"/>
    </source>
</evidence>
<gene>
    <name evidence="6" type="ORF">VT73_01630</name>
</gene>
<dbReference type="Gene3D" id="2.60.40.2220">
    <property type="match status" value="1"/>
</dbReference>
<dbReference type="GO" id="GO:0004559">
    <property type="term" value="F:alpha-mannosidase activity"/>
    <property type="evidence" value="ECO:0007669"/>
    <property type="project" value="InterPro"/>
</dbReference>
<dbReference type="eggNOG" id="COG0383">
    <property type="taxonomic scope" value="Bacteria"/>
</dbReference>
<dbReference type="Proteomes" id="UP000052979">
    <property type="component" value="Unassembled WGS sequence"/>
</dbReference>
<evidence type="ECO:0000256" key="4">
    <source>
        <dbReference type="ARBA" id="ARBA00023295"/>
    </source>
</evidence>
<dbReference type="Pfam" id="PF09261">
    <property type="entry name" value="Alpha-mann_mid"/>
    <property type="match status" value="1"/>
</dbReference>
<dbReference type="SMART" id="SM00872">
    <property type="entry name" value="Alpha-mann_mid"/>
    <property type="match status" value="1"/>
</dbReference>
<protein>
    <submittedName>
        <fullName evidence="6">Alpha-mannosidase</fullName>
    </submittedName>
</protein>
<dbReference type="Pfam" id="PF22907">
    <property type="entry name" value="Ams1-like_1st"/>
    <property type="match status" value="1"/>
</dbReference>
<evidence type="ECO:0000313" key="7">
    <source>
        <dbReference type="Proteomes" id="UP000052979"/>
    </source>
</evidence>
<dbReference type="KEGG" id="rtx:TI83_08490"/>
<dbReference type="InterPro" id="IPR054723">
    <property type="entry name" value="Ams1-like_N"/>
</dbReference>
<evidence type="ECO:0000256" key="3">
    <source>
        <dbReference type="ARBA" id="ARBA00022801"/>
    </source>
</evidence>
<keyword evidence="7" id="KW-1185">Reference proteome</keyword>
<sequence>MHDRSHLIEERIDRFIVERLEPACYRARVPLVVDAWQVPGEPVPFTVAAAADYSPFSVGMPWGRAWSTTWFRVRGEVPPEWRDSSAGECHPEVIIDLGCDRRQPGFQAEALLWRPDGTIVKAISPYNNAAAGAVAPDGTVDVFVEAAANPDVGSDWSFRPTAMGDPATAGDDPQYVLRQVDLGLFDLPVWELLADVRVLRGLLGQLPMGTRRRADILTALERVTDLVDPDDVSGSAACARASLTAVLSQPAHASAHELRAVGHAHIDSAWLWPVRETIRKCARTFSNVIALMEENPDFVFACSSAQQFAWIKEYYPELFERIRAKVAAGQFVPVGGMWVESDTNMPGGEAMARQFIAGQSFFLDEFGIECQEVWLPDSFGYSGALPQIARAAGARWFLTQKISWNETNVMPHHTFLWEGIDGTRIFTHFPPVDKYNSDLSAADLAHADSTFADHGRSGLSLLPFGYGDGGGGPTRDMLAVVSRTSSLEGSPKVVHSTPRAFFSATESAYPAPEVWSGELYLESHRGVYTSQLRTKQGNRRSEHLLREAELWSATAAVREGAAYPAADLRDLWQLVLLQQFHDILPGSSIAWVHQDAERNYAAIARRAEALIDLALRRLAGTGTSSLVVNATPHERGGVPALGGGARAAVPLDSEARAETGGIVLENQRVRVMIDADGLISELRDLASGRDLVPPGRRGNLFQLHRDTPNKWDAWDIDWHYRHSVTDLVEADLVRVGDDGASVRIERSFSRSTIVQTISLDDAVVHFDLTIDWHERQKLLKLAFPLDVHADRFASEIQFGHIERPTHTNTSWDAARYETSAHRWIRVAEPDFGVAIVNDSTYGYDVTREPKDAGGSATLARLSILRSALFPDPQQDQGVHRLRVGLVLGATTQEAVIEGYRINLPERILRNTAKEVVAPLVTVSNPGVVVEALKLAEDGSGDVIVRLYEALGRRELVSITPGFAVSSAARTDLLERVMPQEPCAITRGAVTLELRPFQLVTLRLRR</sequence>
<dbReference type="SUPFAM" id="SSF74650">
    <property type="entry name" value="Galactose mutarotase-like"/>
    <property type="match status" value="1"/>
</dbReference>
<dbReference type="InterPro" id="IPR027291">
    <property type="entry name" value="Glyco_hydro_38_N_sf"/>
</dbReference>
<dbReference type="Pfam" id="PF01074">
    <property type="entry name" value="Glyco_hydro_38N"/>
    <property type="match status" value="1"/>
</dbReference>
<name>A0A0C5BFU2_9MICO</name>
<dbReference type="InterPro" id="IPR028995">
    <property type="entry name" value="Glyco_hydro_57/38_cen_sf"/>
</dbReference>
<dbReference type="InterPro" id="IPR011682">
    <property type="entry name" value="Glyco_hydro_38_C"/>
</dbReference>
<dbReference type="InterPro" id="IPR015341">
    <property type="entry name" value="Glyco_hydro_38_cen"/>
</dbReference>
<evidence type="ECO:0000259" key="5">
    <source>
        <dbReference type="SMART" id="SM00872"/>
    </source>
</evidence>
<reference evidence="6 7" key="1">
    <citation type="submission" date="2015-04" db="EMBL/GenBank/DDBJ databases">
        <title>Draft genome sequence of Rathayibacter toxicus strain FH-142 (AKA 70134 or CS 32), a Western Australian isolate.</title>
        <authorList>
            <consortium name="Consortium for Microbial Forensics and Genomics (microFORGE)"/>
            <person name="Knight B.M."/>
            <person name="Roberts D.P."/>
            <person name="Lin D."/>
            <person name="Hari K."/>
            <person name="Fletcher J."/>
            <person name="Melcher U."/>
            <person name="Blagden T."/>
            <person name="Luster D.G."/>
            <person name="Sechler A.J."/>
            <person name="Schneider W.L."/>
            <person name="Winegar R.A."/>
        </authorList>
    </citation>
    <scope>NUCLEOTIDE SEQUENCE [LARGE SCALE GENOMIC DNA]</scope>
    <source>
        <strain evidence="6 7">FH142</strain>
    </source>
</reference>
<dbReference type="Pfam" id="PF17677">
    <property type="entry name" value="Glyco_hydro38C2"/>
    <property type="match status" value="1"/>
</dbReference>
<dbReference type="STRING" id="145458.APU90_08590"/>
<dbReference type="Gene3D" id="3.20.110.10">
    <property type="entry name" value="Glycoside hydrolase 38, N terminal domain"/>
    <property type="match status" value="1"/>
</dbReference>
<evidence type="ECO:0000256" key="1">
    <source>
        <dbReference type="ARBA" id="ARBA00009792"/>
    </source>
</evidence>
<dbReference type="Gene3D" id="2.70.98.30">
    <property type="entry name" value="Golgi alpha-mannosidase II, domain 4"/>
    <property type="match status" value="1"/>
</dbReference>
<dbReference type="InterPro" id="IPR041147">
    <property type="entry name" value="GH38_C"/>
</dbReference>
<organism evidence="6 7">
    <name type="scientific">Rathayibacter toxicus</name>
    <dbReference type="NCBI Taxonomy" id="145458"/>
    <lineage>
        <taxon>Bacteria</taxon>
        <taxon>Bacillati</taxon>
        <taxon>Actinomycetota</taxon>
        <taxon>Actinomycetes</taxon>
        <taxon>Micrococcales</taxon>
        <taxon>Microbacteriaceae</taxon>
        <taxon>Rathayibacter</taxon>
    </lineage>
</organism>
<dbReference type="FunFam" id="1.20.1270.50:FF:000004">
    <property type="entry name" value="alpha-mannosidase 2C1 isoform X1"/>
    <property type="match status" value="1"/>
</dbReference>
<proteinExistence type="inferred from homology"/>
<dbReference type="AlphaFoldDB" id="A0A0C5BFU2"/>
<dbReference type="RefSeq" id="WP_042734235.1">
    <property type="nucleotide sequence ID" value="NZ_CP010848.1"/>
</dbReference>
<dbReference type="SUPFAM" id="SSF88713">
    <property type="entry name" value="Glycoside hydrolase/deacetylase"/>
    <property type="match status" value="1"/>
</dbReference>
<dbReference type="EMBL" id="LBFI01000011">
    <property type="protein sequence ID" value="KKM46978.1"/>
    <property type="molecule type" value="Genomic_DNA"/>
</dbReference>
<dbReference type="PANTHER" id="PTHR46017">
    <property type="entry name" value="ALPHA-MANNOSIDASE 2C1"/>
    <property type="match status" value="1"/>
</dbReference>
<dbReference type="SUPFAM" id="SSF88688">
    <property type="entry name" value="Families 57/38 glycoside transferase middle domain"/>
    <property type="match status" value="1"/>
</dbReference>
<dbReference type="Gene3D" id="1.20.1270.50">
    <property type="entry name" value="Glycoside hydrolase family 38, central domain"/>
    <property type="match status" value="1"/>
</dbReference>
<dbReference type="CDD" id="cd10789">
    <property type="entry name" value="GH38N_AMII_ER_cytosolic"/>
    <property type="match status" value="1"/>
</dbReference>